<protein>
    <submittedName>
        <fullName evidence="2">Uncharacterized protein</fullName>
    </submittedName>
</protein>
<name>A0A4U5UH80_COLLU</name>
<gene>
    <name evidence="2" type="ORF">D9C73_008177</name>
</gene>
<proteinExistence type="predicted"/>
<keyword evidence="3" id="KW-1185">Reference proteome</keyword>
<evidence type="ECO:0000256" key="1">
    <source>
        <dbReference type="SAM" id="SignalP"/>
    </source>
</evidence>
<feature type="signal peptide" evidence="1">
    <location>
        <begin position="1"/>
        <end position="20"/>
    </location>
</feature>
<keyword evidence="1" id="KW-0732">Signal</keyword>
<sequence length="192" mass="20813">MKATAVYGFLVLLFQYVCFSLSVDQAPSRRVVITTPTNADNMDQAPSRRVVITTLTNADNMDQAPSRRVVITTPTDADNNESIKLSSECQTRLSVLRAEGGAPGVLGVFKNMETRDKTSRGLKATANIEKEKMSEATLNCPTKSAQSAKVSNAVAGYLLKSDTDAENTNTVLFSTSCNLQLFSSLLTQHIQN</sequence>
<evidence type="ECO:0000313" key="2">
    <source>
        <dbReference type="EMBL" id="TKS74096.1"/>
    </source>
</evidence>
<feature type="chain" id="PRO_5020252061" evidence="1">
    <location>
        <begin position="21"/>
        <end position="192"/>
    </location>
</feature>
<reference evidence="2 3" key="1">
    <citation type="submission" date="2019-01" db="EMBL/GenBank/DDBJ databases">
        <title>Genome Assembly of Collichthys lucidus.</title>
        <authorList>
            <person name="Cai M."/>
            <person name="Xiao S."/>
        </authorList>
    </citation>
    <scope>NUCLEOTIDE SEQUENCE [LARGE SCALE GENOMIC DNA]</scope>
    <source>
        <strain evidence="2">JT15FE1705JMU</strain>
        <tissue evidence="2">Muscle</tissue>
    </source>
</reference>
<evidence type="ECO:0000313" key="3">
    <source>
        <dbReference type="Proteomes" id="UP000298787"/>
    </source>
</evidence>
<organism evidence="2 3">
    <name type="scientific">Collichthys lucidus</name>
    <name type="common">Big head croaker</name>
    <name type="synonym">Sciaena lucida</name>
    <dbReference type="NCBI Taxonomy" id="240159"/>
    <lineage>
        <taxon>Eukaryota</taxon>
        <taxon>Metazoa</taxon>
        <taxon>Chordata</taxon>
        <taxon>Craniata</taxon>
        <taxon>Vertebrata</taxon>
        <taxon>Euteleostomi</taxon>
        <taxon>Actinopterygii</taxon>
        <taxon>Neopterygii</taxon>
        <taxon>Teleostei</taxon>
        <taxon>Neoteleostei</taxon>
        <taxon>Acanthomorphata</taxon>
        <taxon>Eupercaria</taxon>
        <taxon>Sciaenidae</taxon>
        <taxon>Collichthys</taxon>
    </lineage>
</organism>
<dbReference type="AlphaFoldDB" id="A0A4U5UH80"/>
<dbReference type="Proteomes" id="UP000298787">
    <property type="component" value="Chromosome 8"/>
</dbReference>
<dbReference type="EMBL" id="CM014085">
    <property type="protein sequence ID" value="TKS74096.1"/>
    <property type="molecule type" value="Genomic_DNA"/>
</dbReference>
<accession>A0A4U5UH80</accession>